<feature type="transmembrane region" description="Helical" evidence="17">
    <location>
        <begin position="1203"/>
        <end position="1226"/>
    </location>
</feature>
<dbReference type="Gene3D" id="1.20.1640.10">
    <property type="entry name" value="Multidrug efflux transporter AcrB transmembrane domain"/>
    <property type="match status" value="2"/>
</dbReference>
<evidence type="ECO:0000256" key="15">
    <source>
        <dbReference type="ARBA" id="ARBA00034049"/>
    </source>
</evidence>
<evidence type="ECO:0000256" key="4">
    <source>
        <dbReference type="ARBA" id="ARBA00022548"/>
    </source>
</evidence>
<feature type="transmembrane region" description="Helical" evidence="17">
    <location>
        <begin position="609"/>
        <end position="630"/>
    </location>
</feature>
<evidence type="ECO:0000313" key="20">
    <source>
        <dbReference type="EMBL" id="KAG0114889.1"/>
    </source>
</evidence>
<keyword evidence="22" id="KW-1185">Reference proteome</keyword>
<dbReference type="Proteomes" id="UP000618051">
    <property type="component" value="Unassembled WGS sequence"/>
</dbReference>
<dbReference type="NCBIfam" id="TIGR00917">
    <property type="entry name" value="2A060601"/>
    <property type="match status" value="1"/>
</dbReference>
<dbReference type="InterPro" id="IPR053956">
    <property type="entry name" value="NPC1_MLD"/>
</dbReference>
<evidence type="ECO:0000256" key="2">
    <source>
        <dbReference type="ARBA" id="ARBA00005585"/>
    </source>
</evidence>
<dbReference type="FunFam" id="1.20.1640.10:FF:000008">
    <property type="entry name" value="NPC intracellular cholesterol transporter 1"/>
    <property type="match status" value="1"/>
</dbReference>
<dbReference type="PROSITE" id="PS50156">
    <property type="entry name" value="SSD"/>
    <property type="match status" value="1"/>
</dbReference>
<evidence type="ECO:0000256" key="11">
    <source>
        <dbReference type="ARBA" id="ARBA00023157"/>
    </source>
</evidence>
<feature type="transmembrane region" description="Helical" evidence="17">
    <location>
        <begin position="748"/>
        <end position="768"/>
    </location>
</feature>
<reference evidence="21 22" key="2">
    <citation type="journal article" date="2021" name="J. Hered.">
        <title>Feather Gene Expression Elucidates the Developmental Basis of Plumage Iridescence in African Starlings.</title>
        <authorList>
            <person name="Rubenstein D.R."/>
            <person name="Corvelo A."/>
            <person name="MacManes M.D."/>
            <person name="Maia R."/>
            <person name="Narzisi G."/>
            <person name="Rousaki A."/>
            <person name="Vandenabeele P."/>
            <person name="Shawkey M.D."/>
            <person name="Solomon J."/>
        </authorList>
    </citation>
    <scope>NUCLEOTIDE SEQUENCE [LARGE SCALE GENOMIC DNA]</scope>
    <source>
        <strain evidence="21">SS15</strain>
    </source>
</reference>
<dbReference type="InterPro" id="IPR000731">
    <property type="entry name" value="SSD"/>
</dbReference>
<feature type="transmembrane region" description="Helical" evidence="17">
    <location>
        <begin position="812"/>
        <end position="832"/>
    </location>
</feature>
<dbReference type="GO" id="GO:0015485">
    <property type="term" value="F:cholesterol binding"/>
    <property type="evidence" value="ECO:0007669"/>
    <property type="project" value="TreeGrafter"/>
</dbReference>
<dbReference type="Pfam" id="PF22314">
    <property type="entry name" value="NPC1_MLD"/>
    <property type="match status" value="1"/>
</dbReference>
<evidence type="ECO:0000256" key="14">
    <source>
        <dbReference type="ARBA" id="ARBA00023221"/>
    </source>
</evidence>
<evidence type="ECO:0000256" key="6">
    <source>
        <dbReference type="ARBA" id="ARBA00022729"/>
    </source>
</evidence>
<keyword evidence="13" id="KW-0325">Glycoprotein</keyword>
<feature type="transmembrane region" description="Helical" evidence="17">
    <location>
        <begin position="672"/>
        <end position="694"/>
    </location>
</feature>
<feature type="transmembrane region" description="Helical" evidence="17">
    <location>
        <begin position="642"/>
        <end position="666"/>
    </location>
</feature>
<comment type="subcellular location">
    <subcellularLocation>
        <location evidence="1">Endomembrane system</location>
        <topology evidence="1">Multi-pass membrane protein</topology>
    </subcellularLocation>
</comment>
<evidence type="ECO:0000256" key="16">
    <source>
        <dbReference type="SAM" id="MobiDB-lite"/>
    </source>
</evidence>
<sequence>MGTPQGSPGRGGLGFLVLLLLLSPVRVLPQMCVWYGECGIASGDKRYNCAYDGPPIALPEDGYDLMQHLYLLIDYCLLAFLPRCPSCFYNLINLFCELTCSPNQSDFLNVTSTIPYYDPVLKENKSSITELQYFIGDRFANAMYNACKDVEAPSSNVKALGLLCGKDVKDCNATNWIEYMFSKDNGQTPFSIIPIFSDVPVHGKNPMNNATKGCNESVDDSTGPCSCQDCSIVCGPKPQPPPLPSPWLLFGLDAVYVIVWISYMGFLLIFFALVFGVWCYRRRHFVSEYTPIDSNVAFSVNSHRDNGNITCGERLGERFENGLRMTFTSWGAFCVRNPRPVILFSVVFIAMCCSGFVYIKATTNPVDLWSAPSSQARKEKEYFDTHFGPFFRTEQIIIQAPKSHPDTYSPYPSGEDVPFGPPLNKDILHQVLDLQDAIVSITASYDNETVMLKDICLAPLAPYNNNCTILSVLNYFQNSHSVLDHAVGDEFFVYADYHTHFLYCVRAPASLNDTSLLHDPCLGTFGGPVFPWLVLGGYDDDNYNNATALVITFPVNNYYNDSKKLMKALAWEKEFINFLKNYNNSNLTISFSAERSIEDEINRESNSDISVVLISYMVMFVYISIALGHIQSCRRLLVDSKISLGIAGILIVLSSVACSIGIFSYFGIPLTLIVIEVIPFLVLAIGVDNIFIMVQTLQRDERIQGETLDKQIGRVLGDVAPSMFLSSFSETVAFFLGTLSTMPAVRTFSLFAGMAVLIDFILQVTCFSNRLDILCCIKSSEEMSGVQRSESMLFLFFKNLFSPYLLKDWMRPIVIAVFVGILSFSAAVMHNVEIGLDQSLSMPDDSYVIDYFSHISKYLHVGPPVYFVLEEGHNYTSLEGQNMVCGGTGCNNDSLVQQIFNAAEIGSYTRIGYAPSSWIDDYFDWVKPQSSCCRVYNTTGQFCNASVSDPSCTRCRPLTPEGKQRPQGEDFMTFLPMFLSDNPNPKCGKGGHAAYYSAVNFINNKTEVGATYFMTYHTVLKTSSDFIDAMRKAWIIADNITETMGIKEKNYRVFPYSVFYVFYEQYLTIVHDAIFNLCISLGSIFLVTTVLLGFEVWAAVVVSITIAMIIVNMFGVMWLWGISLNAVSLVNLVMSCGIAVEFCSHVTRAFTISTKGSRVERAEEALSHMGSSVFSGITLTKFGGIVVLAFSKSQIFKIFYFRMYLAMVVLGATHGLIFLPVLLSYIESSMNSMFQLGPGWWVEATNLLWVTVPAFEETVLPYSEDGPGTVFLNLKMHVYGPSVNKAKTRAAQERTRVHESNQQIHDHESPLLSRYKSVGWDSVPTECLVITNMLLVQFDLAFKGRTHAVKKKDPFVYKENLTLRKQTNPSKHDRFVFQPNVRAFNVQSFRIEASFCPTKRTSLLYHLLVKLCSGYFYTPSLRQNKNYHDLYQKGMSRFCPNAISPAPPRGEVICPALSDTHLSKEHIKVPYRKEMGFLSSKPLTTTPVAPPDRTAKTYKKSFEHIFNSFKLLKGNNRAHARQPRDERKPKPGREPKASRRAAAGRAEPTGPAPQPRPAAGSRRPHLL</sequence>
<feature type="transmembrane region" description="Helical" evidence="17">
    <location>
        <begin position="1172"/>
        <end position="1191"/>
    </location>
</feature>
<evidence type="ECO:0000256" key="12">
    <source>
        <dbReference type="ARBA" id="ARBA00023166"/>
    </source>
</evidence>
<keyword evidence="11" id="KW-1015">Disulfide bond</keyword>
<dbReference type="GO" id="GO:0012505">
    <property type="term" value="C:endomembrane system"/>
    <property type="evidence" value="ECO:0007669"/>
    <property type="project" value="UniProtKB-SubCell"/>
</dbReference>
<dbReference type="Pfam" id="PF12349">
    <property type="entry name" value="Sterol-sensing"/>
    <property type="match status" value="1"/>
</dbReference>
<dbReference type="InterPro" id="IPR032190">
    <property type="entry name" value="NPC1_N"/>
</dbReference>
<evidence type="ECO:0000256" key="18">
    <source>
        <dbReference type="SAM" id="SignalP"/>
    </source>
</evidence>
<comment type="similarity">
    <text evidence="2">Belongs to the patched family.</text>
</comment>
<feature type="transmembrane region" description="Helical" evidence="17">
    <location>
        <begin position="247"/>
        <end position="280"/>
    </location>
</feature>
<evidence type="ECO:0000259" key="19">
    <source>
        <dbReference type="PROSITE" id="PS50156"/>
    </source>
</evidence>
<dbReference type="EMBL" id="JADDUC020000001">
    <property type="protein sequence ID" value="KAI1243339.1"/>
    <property type="molecule type" value="Genomic_DNA"/>
</dbReference>
<feature type="signal peptide" evidence="18">
    <location>
        <begin position="1"/>
        <end position="27"/>
    </location>
</feature>
<gene>
    <name evidence="21" type="ORF">IHE44_0000934</name>
    <name evidence="20" type="ORF">IHE44_007066</name>
</gene>
<feature type="compositionally biased region" description="Basic and acidic residues" evidence="16">
    <location>
        <begin position="1522"/>
        <end position="1537"/>
    </location>
</feature>
<keyword evidence="9" id="KW-0443">Lipid metabolism</keyword>
<feature type="non-terminal residue" evidence="20">
    <location>
        <position position="1"/>
    </location>
</feature>
<keyword evidence="12" id="KW-1207">Sterol metabolism</keyword>
<evidence type="ECO:0000256" key="17">
    <source>
        <dbReference type="SAM" id="Phobius"/>
    </source>
</evidence>
<feature type="transmembrane region" description="Helical" evidence="17">
    <location>
        <begin position="1132"/>
        <end position="1152"/>
    </location>
</feature>
<dbReference type="InterPro" id="IPR004765">
    <property type="entry name" value="NPC1-like"/>
</dbReference>
<evidence type="ECO:0000256" key="5">
    <source>
        <dbReference type="ARBA" id="ARBA00022692"/>
    </source>
</evidence>
<dbReference type="InterPro" id="IPR053958">
    <property type="entry name" value="HMGCR/SNAP/NPC1-like_SSD"/>
</dbReference>
<evidence type="ECO:0000256" key="3">
    <source>
        <dbReference type="ARBA" id="ARBA00022448"/>
    </source>
</evidence>
<evidence type="ECO:0000256" key="1">
    <source>
        <dbReference type="ARBA" id="ARBA00004127"/>
    </source>
</evidence>
<keyword evidence="10 17" id="KW-0472">Membrane</keyword>
<feature type="domain" description="SSD" evidence="19">
    <location>
        <begin position="608"/>
        <end position="773"/>
    </location>
</feature>
<name>A0A835TS94_9PASS</name>
<feature type="region of interest" description="Disordered" evidence="16">
    <location>
        <begin position="1513"/>
        <end position="1567"/>
    </location>
</feature>
<comment type="caution">
    <text evidence="20">The sequence shown here is derived from an EMBL/GenBank/DDBJ whole genome shotgun (WGS) entry which is preliminary data.</text>
</comment>
<dbReference type="FunFam" id="1.20.1640.10:FF:000010">
    <property type="entry name" value="NPC intracellular cholesterol transporter 1"/>
    <property type="match status" value="1"/>
</dbReference>
<keyword evidence="3" id="KW-0813">Transport</keyword>
<proteinExistence type="inferred from homology"/>
<evidence type="ECO:0000256" key="8">
    <source>
        <dbReference type="ARBA" id="ARBA00023055"/>
    </source>
</evidence>
<comment type="catalytic activity">
    <reaction evidence="15">
        <text>cholesterol(in) = cholesterol(out)</text>
        <dbReference type="Rhea" id="RHEA:39747"/>
        <dbReference type="ChEBI" id="CHEBI:16113"/>
    </reaction>
</comment>
<dbReference type="PANTHER" id="PTHR45727:SF2">
    <property type="entry name" value="NPC INTRACELLULAR CHOLESTEROL TRANSPORTER 1"/>
    <property type="match status" value="1"/>
</dbReference>
<evidence type="ECO:0000313" key="22">
    <source>
        <dbReference type="Proteomes" id="UP000618051"/>
    </source>
</evidence>
<keyword evidence="6 18" id="KW-0732">Signal</keyword>
<dbReference type="GO" id="GO:0008203">
    <property type="term" value="P:cholesterol metabolic process"/>
    <property type="evidence" value="ECO:0007669"/>
    <property type="project" value="UniProtKB-KW"/>
</dbReference>
<feature type="chain" id="PRO_5032428248" evidence="18">
    <location>
        <begin position="28"/>
        <end position="1567"/>
    </location>
</feature>
<protein>
    <submittedName>
        <fullName evidence="20">Niemann-Pick C1 protein</fullName>
    </submittedName>
</protein>
<evidence type="ECO:0000256" key="7">
    <source>
        <dbReference type="ARBA" id="ARBA00022989"/>
    </source>
</evidence>
<dbReference type="GO" id="GO:0005886">
    <property type="term" value="C:plasma membrane"/>
    <property type="evidence" value="ECO:0007669"/>
    <property type="project" value="TreeGrafter"/>
</dbReference>
<keyword evidence="14" id="KW-0753">Steroid metabolism</keyword>
<evidence type="ECO:0000313" key="21">
    <source>
        <dbReference type="EMBL" id="KAI1243339.1"/>
    </source>
</evidence>
<dbReference type="PANTHER" id="PTHR45727">
    <property type="entry name" value="NPC INTRACELLULAR CHOLESTEROL TRANSPORTER 1"/>
    <property type="match status" value="1"/>
</dbReference>
<dbReference type="GO" id="GO:0030301">
    <property type="term" value="P:cholesterol transport"/>
    <property type="evidence" value="ECO:0007669"/>
    <property type="project" value="UniProtKB-ARBA"/>
</dbReference>
<dbReference type="EMBL" id="JADDUC010000252">
    <property type="protein sequence ID" value="KAG0114889.1"/>
    <property type="molecule type" value="Genomic_DNA"/>
</dbReference>
<feature type="transmembrane region" description="Helical" evidence="17">
    <location>
        <begin position="341"/>
        <end position="359"/>
    </location>
</feature>
<accession>A0A835TS94</accession>
<keyword evidence="7 17" id="KW-1133">Transmembrane helix</keyword>
<keyword evidence="8" id="KW-0445">Lipid transport</keyword>
<feature type="transmembrane region" description="Helical" evidence="17">
    <location>
        <begin position="1073"/>
        <end position="1094"/>
    </location>
</feature>
<organism evidence="20">
    <name type="scientific">Lamprotornis superbus</name>
    <dbReference type="NCBI Taxonomy" id="245042"/>
    <lineage>
        <taxon>Eukaryota</taxon>
        <taxon>Metazoa</taxon>
        <taxon>Chordata</taxon>
        <taxon>Craniata</taxon>
        <taxon>Vertebrata</taxon>
        <taxon>Euteleostomi</taxon>
        <taxon>Archelosauria</taxon>
        <taxon>Archosauria</taxon>
        <taxon>Dinosauria</taxon>
        <taxon>Saurischia</taxon>
        <taxon>Theropoda</taxon>
        <taxon>Coelurosauria</taxon>
        <taxon>Aves</taxon>
        <taxon>Neognathae</taxon>
        <taxon>Neoaves</taxon>
        <taxon>Telluraves</taxon>
        <taxon>Australaves</taxon>
        <taxon>Passeriformes</taxon>
        <taxon>Sturnidae</taxon>
        <taxon>Lamprotornis</taxon>
    </lineage>
</organism>
<reference evidence="20" key="1">
    <citation type="submission" date="2020-10" db="EMBL/GenBank/DDBJ databases">
        <title>Feather gene expression reveals the developmental basis of iridescence in African starlings.</title>
        <authorList>
            <person name="Rubenstein D.R."/>
        </authorList>
    </citation>
    <scope>NUCLEOTIDE SEQUENCE</scope>
    <source>
        <strain evidence="20">SS15</strain>
        <tissue evidence="20">Liver</tissue>
    </source>
</reference>
<reference evidence="21" key="3">
    <citation type="submission" date="2022-01" db="EMBL/GenBank/DDBJ databases">
        <authorList>
            <person name="Rubenstein D.R."/>
        </authorList>
    </citation>
    <scope>NUCLEOTIDE SEQUENCE</scope>
    <source>
        <strain evidence="21">SS15</strain>
        <tissue evidence="21">Liver</tissue>
    </source>
</reference>
<keyword evidence="4" id="KW-0153">Cholesterol metabolism</keyword>
<evidence type="ECO:0000256" key="9">
    <source>
        <dbReference type="ARBA" id="ARBA00023098"/>
    </source>
</evidence>
<evidence type="ECO:0000256" key="13">
    <source>
        <dbReference type="ARBA" id="ARBA00023180"/>
    </source>
</evidence>
<dbReference type="GO" id="GO:0005319">
    <property type="term" value="F:lipid transporter activity"/>
    <property type="evidence" value="ECO:0007669"/>
    <property type="project" value="InterPro"/>
</dbReference>
<dbReference type="Pfam" id="PF16414">
    <property type="entry name" value="NPC1_N"/>
    <property type="match status" value="1"/>
</dbReference>
<dbReference type="SUPFAM" id="SSF82866">
    <property type="entry name" value="Multidrug efflux transporter AcrB transmembrane domain"/>
    <property type="match status" value="2"/>
</dbReference>
<evidence type="ECO:0000256" key="10">
    <source>
        <dbReference type="ARBA" id="ARBA00023136"/>
    </source>
</evidence>
<dbReference type="GO" id="GO:0030299">
    <property type="term" value="P:intestinal cholesterol absorption"/>
    <property type="evidence" value="ECO:0007669"/>
    <property type="project" value="TreeGrafter"/>
</dbReference>
<feature type="transmembrane region" description="Helical" evidence="17">
    <location>
        <begin position="1100"/>
        <end position="1120"/>
    </location>
</feature>
<dbReference type="GO" id="GO:0042632">
    <property type="term" value="P:cholesterol homeostasis"/>
    <property type="evidence" value="ECO:0007669"/>
    <property type="project" value="TreeGrafter"/>
</dbReference>
<keyword evidence="5 17" id="KW-0812">Transmembrane</keyword>
<dbReference type="OrthoDB" id="6510177at2759"/>